<accession>A0A5J4Z6L2</accession>
<reference evidence="10" key="1">
    <citation type="journal article" date="2019" name="Nat. Commun.">
        <title>Expansion of phycobilisome linker gene families in mesophilic red algae.</title>
        <authorList>
            <person name="Lee J."/>
            <person name="Kim D."/>
            <person name="Bhattacharya D."/>
            <person name="Yoon H.S."/>
        </authorList>
    </citation>
    <scope>NUCLEOTIDE SEQUENCE [LARGE SCALE GENOMIC DNA]</scope>
    <source>
        <strain evidence="10">CCMP 1328</strain>
    </source>
</reference>
<evidence type="ECO:0000256" key="6">
    <source>
        <dbReference type="SAM" id="MobiDB-lite"/>
    </source>
</evidence>
<dbReference type="EC" id="3.6.4.13" evidence="5"/>
<comment type="function">
    <text evidence="5">RNA helicase.</text>
</comment>
<feature type="domain" description="Helicase C-terminal" evidence="8">
    <location>
        <begin position="429"/>
        <end position="579"/>
    </location>
</feature>
<gene>
    <name evidence="9" type="ORF">FVE85_7086</name>
</gene>
<sequence>MAVPGAGYEKELMPLFVHIAYVSGQPGARGRSASCDVRALAGESKSGSENRKPGARKGYSQPRSAPGRKGNARPQLNSRGQKHADSRQRDEPPRLDTSANGVFVPPRMRPEEPADPFDAHASHQHADELCFADVRVPSSIRNGLEELGVRAPSPIQRLAIRSVYMGESIFMNAETGSGKTLAFLLPLCLQLLRLQHVSAGDVDLKWYGLILCPSRELALQIHHVCTKLLNSCSLGETPISARVLFGIDDGGGIASDDHILIATSGALFQLMDTNDNFRFALKRCVKYAVFDECDRMVRAPSKYATSHEKSKSSFYLYKNPAVQILNYLTEYSEGSLPPEQRRLQVIAASATMGRPFKRLFANIMHIRDMDRIPRTVSTANSEEMTSSSPPMLKVVMPNQICHIAVPVEDDEPDMSQRIAVLHSLLMHFKVKRCLVVLQPSESILSVQADLVSLGWKHCDLLSSAYGFESGNYSQTSVLAGTQQLYAQDAVGLDNAARIFLTTYGSTRGIDLAGLDHVFLLQAAPTMEEYQHAAGRTGRSNRSGTVVSILSWAEWRQLKSFQTPLQFRLQRLSLTDLGLV</sequence>
<keyword evidence="10" id="KW-1185">Reference proteome</keyword>
<dbReference type="OrthoDB" id="44251at2759"/>
<dbReference type="SMART" id="SM00487">
    <property type="entry name" value="DEXDc"/>
    <property type="match status" value="1"/>
</dbReference>
<dbReference type="GO" id="GO:0016787">
    <property type="term" value="F:hydrolase activity"/>
    <property type="evidence" value="ECO:0007669"/>
    <property type="project" value="UniProtKB-KW"/>
</dbReference>
<dbReference type="Gene3D" id="3.40.50.300">
    <property type="entry name" value="P-loop containing nucleotide triphosphate hydrolases"/>
    <property type="match status" value="2"/>
</dbReference>
<feature type="region of interest" description="Disordered" evidence="6">
    <location>
        <begin position="25"/>
        <end position="122"/>
    </location>
</feature>
<evidence type="ECO:0000256" key="3">
    <source>
        <dbReference type="ARBA" id="ARBA00022840"/>
    </source>
</evidence>
<evidence type="ECO:0000256" key="1">
    <source>
        <dbReference type="ARBA" id="ARBA00022741"/>
    </source>
</evidence>
<evidence type="ECO:0000256" key="2">
    <source>
        <dbReference type="ARBA" id="ARBA00022801"/>
    </source>
</evidence>
<name>A0A5J4Z6L2_PORPP</name>
<comment type="domain">
    <text evidence="5">The Q motif is unique to and characteristic of the DEAD box family of RNA helicases and controls ATP binding and hydrolysis.</text>
</comment>
<dbReference type="GO" id="GO:0005524">
    <property type="term" value="F:ATP binding"/>
    <property type="evidence" value="ECO:0007669"/>
    <property type="project" value="UniProtKB-UniRule"/>
</dbReference>
<feature type="compositionally biased region" description="Basic and acidic residues" evidence="6">
    <location>
        <begin position="82"/>
        <end position="94"/>
    </location>
</feature>
<keyword evidence="3 5" id="KW-0067">ATP-binding</keyword>
<feature type="compositionally biased region" description="Basic and acidic residues" evidence="6">
    <location>
        <begin position="108"/>
        <end position="122"/>
    </location>
</feature>
<evidence type="ECO:0000313" key="9">
    <source>
        <dbReference type="EMBL" id="KAA8499501.1"/>
    </source>
</evidence>
<dbReference type="SUPFAM" id="SSF52540">
    <property type="entry name" value="P-loop containing nucleoside triphosphate hydrolases"/>
    <property type="match status" value="2"/>
</dbReference>
<evidence type="ECO:0000259" key="7">
    <source>
        <dbReference type="PROSITE" id="PS51192"/>
    </source>
</evidence>
<dbReference type="InterPro" id="IPR001650">
    <property type="entry name" value="Helicase_C-like"/>
</dbReference>
<dbReference type="PROSITE" id="PS51192">
    <property type="entry name" value="HELICASE_ATP_BIND_1"/>
    <property type="match status" value="1"/>
</dbReference>
<evidence type="ECO:0000313" key="10">
    <source>
        <dbReference type="Proteomes" id="UP000324585"/>
    </source>
</evidence>
<comment type="catalytic activity">
    <reaction evidence="5">
        <text>ATP + H2O = ADP + phosphate + H(+)</text>
        <dbReference type="Rhea" id="RHEA:13065"/>
        <dbReference type="ChEBI" id="CHEBI:15377"/>
        <dbReference type="ChEBI" id="CHEBI:15378"/>
        <dbReference type="ChEBI" id="CHEBI:30616"/>
        <dbReference type="ChEBI" id="CHEBI:43474"/>
        <dbReference type="ChEBI" id="CHEBI:456216"/>
        <dbReference type="EC" id="3.6.4.13"/>
    </reaction>
</comment>
<keyword evidence="1 5" id="KW-0547">Nucleotide-binding</keyword>
<dbReference type="PANTHER" id="PTHR24031">
    <property type="entry name" value="RNA HELICASE"/>
    <property type="match status" value="1"/>
</dbReference>
<evidence type="ECO:0000259" key="8">
    <source>
        <dbReference type="PROSITE" id="PS51194"/>
    </source>
</evidence>
<dbReference type="Pfam" id="PF00270">
    <property type="entry name" value="DEAD"/>
    <property type="match status" value="1"/>
</dbReference>
<dbReference type="InterPro" id="IPR027417">
    <property type="entry name" value="P-loop_NTPase"/>
</dbReference>
<proteinExistence type="inferred from homology"/>
<comment type="similarity">
    <text evidence="5">Belongs to the DEAD box helicase family.</text>
</comment>
<keyword evidence="4 5" id="KW-0694">RNA-binding</keyword>
<keyword evidence="2 5" id="KW-0378">Hydrolase</keyword>
<comment type="caution">
    <text evidence="9">The sequence shown here is derived from an EMBL/GenBank/DDBJ whole genome shotgun (WGS) entry which is preliminary data.</text>
</comment>
<dbReference type="Proteomes" id="UP000324585">
    <property type="component" value="Unassembled WGS sequence"/>
</dbReference>
<organism evidence="9 10">
    <name type="scientific">Porphyridium purpureum</name>
    <name type="common">Red alga</name>
    <name type="synonym">Porphyridium cruentum</name>
    <dbReference type="NCBI Taxonomy" id="35688"/>
    <lineage>
        <taxon>Eukaryota</taxon>
        <taxon>Rhodophyta</taxon>
        <taxon>Bangiophyceae</taxon>
        <taxon>Porphyridiales</taxon>
        <taxon>Porphyridiaceae</taxon>
        <taxon>Porphyridium</taxon>
    </lineage>
</organism>
<dbReference type="InterPro" id="IPR011545">
    <property type="entry name" value="DEAD/DEAH_box_helicase_dom"/>
</dbReference>
<dbReference type="EMBL" id="VRMN01000001">
    <property type="protein sequence ID" value="KAA8499501.1"/>
    <property type="molecule type" value="Genomic_DNA"/>
</dbReference>
<feature type="domain" description="Helicase ATP-binding" evidence="7">
    <location>
        <begin position="160"/>
        <end position="370"/>
    </location>
</feature>
<protein>
    <recommendedName>
        <fullName evidence="5">ATP-dependent RNA helicase</fullName>
        <ecNumber evidence="5">3.6.4.13</ecNumber>
    </recommendedName>
</protein>
<dbReference type="InterPro" id="IPR014001">
    <property type="entry name" value="Helicase_ATP-bd"/>
</dbReference>
<evidence type="ECO:0000256" key="4">
    <source>
        <dbReference type="ARBA" id="ARBA00022884"/>
    </source>
</evidence>
<dbReference type="GO" id="GO:0003723">
    <property type="term" value="F:RNA binding"/>
    <property type="evidence" value="ECO:0007669"/>
    <property type="project" value="UniProtKB-UniRule"/>
</dbReference>
<evidence type="ECO:0000256" key="5">
    <source>
        <dbReference type="RuleBase" id="RU365068"/>
    </source>
</evidence>
<keyword evidence="5 9" id="KW-0347">Helicase</keyword>
<dbReference type="Pfam" id="PF00271">
    <property type="entry name" value="Helicase_C"/>
    <property type="match status" value="1"/>
</dbReference>
<dbReference type="GO" id="GO:0003724">
    <property type="term" value="F:RNA helicase activity"/>
    <property type="evidence" value="ECO:0007669"/>
    <property type="project" value="UniProtKB-EC"/>
</dbReference>
<dbReference type="AlphaFoldDB" id="A0A5J4Z6L2"/>
<dbReference type="PROSITE" id="PS51194">
    <property type="entry name" value="HELICASE_CTER"/>
    <property type="match status" value="1"/>
</dbReference>